<dbReference type="RefSeq" id="XP_011499963.1">
    <property type="nucleotide sequence ID" value="XM_011501661.1"/>
</dbReference>
<dbReference type="AlphaFoldDB" id="A0AAJ7DXF7"/>
<dbReference type="Proteomes" id="UP000695007">
    <property type="component" value="Unplaced"/>
</dbReference>
<dbReference type="GeneID" id="105363861"/>
<name>A0AAJ7DXF7_9HYME</name>
<gene>
    <name evidence="3" type="primary">LOC105363861</name>
</gene>
<proteinExistence type="predicted"/>
<keyword evidence="1" id="KW-0175">Coiled coil</keyword>
<protein>
    <submittedName>
        <fullName evidence="3">Uncharacterized protein LOC105363861</fullName>
    </submittedName>
</protein>
<sequence length="163" mass="18841">MEDAILVGAARTGAILVLEELNEALLVYRQSLKNQRAREDDRFTFGRQGSEDIFENANNEVIFEHLHLESEGLEEVVRETMRSLEIDGNLDFLINNIAEQRAARIEEDAILGDAREKQAALAQLRHNIAGEQKRRKNEEERLKTELLRLRNYFHTILQDAQND</sequence>
<keyword evidence="2" id="KW-1185">Reference proteome</keyword>
<feature type="coiled-coil region" evidence="1">
    <location>
        <begin position="114"/>
        <end position="141"/>
    </location>
</feature>
<dbReference type="KEGG" id="csol:105363861"/>
<evidence type="ECO:0000313" key="3">
    <source>
        <dbReference type="RefSeq" id="XP_011499963.1"/>
    </source>
</evidence>
<organism evidence="2 3">
    <name type="scientific">Ceratosolen solmsi marchali</name>
    <dbReference type="NCBI Taxonomy" id="326594"/>
    <lineage>
        <taxon>Eukaryota</taxon>
        <taxon>Metazoa</taxon>
        <taxon>Ecdysozoa</taxon>
        <taxon>Arthropoda</taxon>
        <taxon>Hexapoda</taxon>
        <taxon>Insecta</taxon>
        <taxon>Pterygota</taxon>
        <taxon>Neoptera</taxon>
        <taxon>Endopterygota</taxon>
        <taxon>Hymenoptera</taxon>
        <taxon>Apocrita</taxon>
        <taxon>Proctotrupomorpha</taxon>
        <taxon>Chalcidoidea</taxon>
        <taxon>Agaonidae</taxon>
        <taxon>Agaoninae</taxon>
        <taxon>Ceratosolen</taxon>
    </lineage>
</organism>
<evidence type="ECO:0000313" key="2">
    <source>
        <dbReference type="Proteomes" id="UP000695007"/>
    </source>
</evidence>
<evidence type="ECO:0000256" key="1">
    <source>
        <dbReference type="SAM" id="Coils"/>
    </source>
</evidence>
<accession>A0AAJ7DXF7</accession>
<reference evidence="3" key="1">
    <citation type="submission" date="2025-08" db="UniProtKB">
        <authorList>
            <consortium name="RefSeq"/>
        </authorList>
    </citation>
    <scope>IDENTIFICATION</scope>
</reference>